<sequence length="43" mass="5230">MEYCDGKSIPIFYYSLKQQNLNRLSSPEWLLKVGYRHCRNLKH</sequence>
<gene>
    <name evidence="1" type="ORF">GMARGA_LOCUS1656</name>
</gene>
<dbReference type="EMBL" id="CAJVQB010000448">
    <property type="protein sequence ID" value="CAG8489646.1"/>
    <property type="molecule type" value="Genomic_DNA"/>
</dbReference>
<name>A0ABM8VZZ5_GIGMA</name>
<keyword evidence="2" id="KW-1185">Reference proteome</keyword>
<evidence type="ECO:0000313" key="1">
    <source>
        <dbReference type="EMBL" id="CAG8489646.1"/>
    </source>
</evidence>
<organism evidence="1 2">
    <name type="scientific">Gigaspora margarita</name>
    <dbReference type="NCBI Taxonomy" id="4874"/>
    <lineage>
        <taxon>Eukaryota</taxon>
        <taxon>Fungi</taxon>
        <taxon>Fungi incertae sedis</taxon>
        <taxon>Mucoromycota</taxon>
        <taxon>Glomeromycotina</taxon>
        <taxon>Glomeromycetes</taxon>
        <taxon>Diversisporales</taxon>
        <taxon>Gigasporaceae</taxon>
        <taxon>Gigaspora</taxon>
    </lineage>
</organism>
<accession>A0ABM8VZZ5</accession>
<protein>
    <submittedName>
        <fullName evidence="1">12663_t:CDS:1</fullName>
    </submittedName>
</protein>
<proteinExistence type="predicted"/>
<comment type="caution">
    <text evidence="1">The sequence shown here is derived from an EMBL/GenBank/DDBJ whole genome shotgun (WGS) entry which is preliminary data.</text>
</comment>
<evidence type="ECO:0000313" key="2">
    <source>
        <dbReference type="Proteomes" id="UP000789901"/>
    </source>
</evidence>
<reference evidence="1 2" key="1">
    <citation type="submission" date="2021-06" db="EMBL/GenBank/DDBJ databases">
        <authorList>
            <person name="Kallberg Y."/>
            <person name="Tangrot J."/>
            <person name="Rosling A."/>
        </authorList>
    </citation>
    <scope>NUCLEOTIDE SEQUENCE [LARGE SCALE GENOMIC DNA]</scope>
    <source>
        <strain evidence="1 2">120-4 pot B 10/14</strain>
    </source>
</reference>
<dbReference type="Proteomes" id="UP000789901">
    <property type="component" value="Unassembled WGS sequence"/>
</dbReference>